<evidence type="ECO:0000256" key="7">
    <source>
        <dbReference type="ARBA" id="ARBA00070616"/>
    </source>
</evidence>
<dbReference type="GO" id="GO:0016020">
    <property type="term" value="C:membrane"/>
    <property type="evidence" value="ECO:0007669"/>
    <property type="project" value="InterPro"/>
</dbReference>
<dbReference type="GO" id="GO:0005524">
    <property type="term" value="F:ATP binding"/>
    <property type="evidence" value="ECO:0007669"/>
    <property type="project" value="UniProtKB-KW"/>
</dbReference>
<comment type="function">
    <text evidence="6">Putative oxygen sensor; modulates the activity of FixJ, a transcriptional activator of nitrogen fixation fixK gene. FixL probably acts as a kinase that phosphorylates FixJ.</text>
</comment>
<evidence type="ECO:0000259" key="9">
    <source>
        <dbReference type="PROSITE" id="PS50109"/>
    </source>
</evidence>
<feature type="domain" description="Histidine kinase" evidence="9">
    <location>
        <begin position="289"/>
        <end position="484"/>
    </location>
</feature>
<keyword evidence="1 12" id="KW-0808">Transferase</keyword>
<evidence type="ECO:0000256" key="5">
    <source>
        <dbReference type="ARBA" id="ARBA00023012"/>
    </source>
</evidence>
<dbReference type="SMART" id="SM00091">
    <property type="entry name" value="PAS"/>
    <property type="match status" value="1"/>
</dbReference>
<evidence type="ECO:0000313" key="13">
    <source>
        <dbReference type="Proteomes" id="UP000318313"/>
    </source>
</evidence>
<proteinExistence type="predicted"/>
<dbReference type="InterPro" id="IPR036890">
    <property type="entry name" value="HATPase_C_sf"/>
</dbReference>
<dbReference type="GO" id="GO:0000155">
    <property type="term" value="F:phosphorelay sensor kinase activity"/>
    <property type="evidence" value="ECO:0007669"/>
    <property type="project" value="InterPro"/>
</dbReference>
<dbReference type="Pfam" id="PF00072">
    <property type="entry name" value="Response_reg"/>
    <property type="match status" value="1"/>
</dbReference>
<evidence type="ECO:0000256" key="8">
    <source>
        <dbReference type="PROSITE-ProRule" id="PRU00169"/>
    </source>
</evidence>
<dbReference type="Gene3D" id="1.20.5.1930">
    <property type="match status" value="1"/>
</dbReference>
<reference evidence="12 13" key="1">
    <citation type="submission" date="2019-03" db="EMBL/GenBank/DDBJ databases">
        <title>Deep-cultivation of Planctomycetes and their phenomic and genomic characterization uncovers novel biology.</title>
        <authorList>
            <person name="Wiegand S."/>
            <person name="Jogler M."/>
            <person name="Boedeker C."/>
            <person name="Pinto D."/>
            <person name="Vollmers J."/>
            <person name="Rivas-Marin E."/>
            <person name="Kohn T."/>
            <person name="Peeters S.H."/>
            <person name="Heuer A."/>
            <person name="Rast P."/>
            <person name="Oberbeckmann S."/>
            <person name="Bunk B."/>
            <person name="Jeske O."/>
            <person name="Meyerdierks A."/>
            <person name="Storesund J.E."/>
            <person name="Kallscheuer N."/>
            <person name="Luecker S."/>
            <person name="Lage O.M."/>
            <person name="Pohl T."/>
            <person name="Merkel B.J."/>
            <person name="Hornburger P."/>
            <person name="Mueller R.-W."/>
            <person name="Bruemmer F."/>
            <person name="Labrenz M."/>
            <person name="Spormann A.M."/>
            <person name="Op den Camp H."/>
            <person name="Overmann J."/>
            <person name="Amann R."/>
            <person name="Jetten M.S.M."/>
            <person name="Mascher T."/>
            <person name="Medema M.H."/>
            <person name="Devos D.P."/>
            <person name="Kaster A.-K."/>
            <person name="Ovreas L."/>
            <person name="Rohde M."/>
            <person name="Galperin M.Y."/>
            <person name="Jogler C."/>
        </authorList>
    </citation>
    <scope>NUCLEOTIDE SEQUENCE [LARGE SCALE GENOMIC DNA]</scope>
    <source>
        <strain evidence="12 13">Enr17</strain>
    </source>
</reference>
<dbReference type="Proteomes" id="UP000318313">
    <property type="component" value="Chromosome"/>
</dbReference>
<dbReference type="PANTHER" id="PTHR24421:SF58">
    <property type="entry name" value="SIGNAL TRANSDUCTION HISTIDINE-PROTEIN KINASE_PHOSPHATASE UHPB"/>
    <property type="match status" value="1"/>
</dbReference>
<keyword evidence="4" id="KW-0067">ATP-binding</keyword>
<dbReference type="Gene3D" id="3.30.565.10">
    <property type="entry name" value="Histidine kinase-like ATPase, C-terminal domain"/>
    <property type="match status" value="1"/>
</dbReference>
<dbReference type="InterPro" id="IPR005467">
    <property type="entry name" value="His_kinase_dom"/>
</dbReference>
<dbReference type="Pfam" id="PF00989">
    <property type="entry name" value="PAS"/>
    <property type="match status" value="1"/>
</dbReference>
<organism evidence="12 13">
    <name type="scientific">Gimesia fumaroli</name>
    <dbReference type="NCBI Taxonomy" id="2527976"/>
    <lineage>
        <taxon>Bacteria</taxon>
        <taxon>Pseudomonadati</taxon>
        <taxon>Planctomycetota</taxon>
        <taxon>Planctomycetia</taxon>
        <taxon>Planctomycetales</taxon>
        <taxon>Planctomycetaceae</taxon>
        <taxon>Gimesia</taxon>
    </lineage>
</organism>
<dbReference type="InterPro" id="IPR035965">
    <property type="entry name" value="PAS-like_dom_sf"/>
</dbReference>
<dbReference type="InterPro" id="IPR001789">
    <property type="entry name" value="Sig_transdc_resp-reg_receiver"/>
</dbReference>
<evidence type="ECO:0000256" key="2">
    <source>
        <dbReference type="ARBA" id="ARBA00022741"/>
    </source>
</evidence>
<dbReference type="GO" id="GO:0046983">
    <property type="term" value="F:protein dimerization activity"/>
    <property type="evidence" value="ECO:0007669"/>
    <property type="project" value="InterPro"/>
</dbReference>
<dbReference type="FunFam" id="3.30.450.20:FF:000060">
    <property type="entry name" value="Sensor protein FixL"/>
    <property type="match status" value="1"/>
</dbReference>
<evidence type="ECO:0000313" key="12">
    <source>
        <dbReference type="EMBL" id="QDV49637.1"/>
    </source>
</evidence>
<dbReference type="SUPFAM" id="SSF55785">
    <property type="entry name" value="PYP-like sensor domain (PAS domain)"/>
    <property type="match status" value="1"/>
</dbReference>
<name>A0A518I962_9PLAN</name>
<sequence length="493" mass="55612">MNLTSGDNPSSMRNPQGLPVLLVEPDSESRSQLIQVLMKDGYRIDIAETQAQMLDRDNWSDYFLIILEHDLPDGRIDELLPLLKQRAPHAELLVVTSQHRIENMIIAFRNGIADYFVKPIDPDLFRASLKRILQNRTVSSELRQTQAQLKAIVDTAIEAVITINRKGLIQSFNPAAEKMFGYQAQEIIDQNVSLLTSLPTRKHHDEYIAHYLETGESEIVGARRELQACRRDGTTFPIELSVTDIPQFGIFAGIIADISERKQAEQQQNELSRAIAVAGQQERRNLANILHDHLQQVLVGVRIHLDIAKNDTKDEDIKQTLIRADELLNQGLEITRSLTAELNPVVLHEEGLATALEWLAHNMKERYKLDVTLDLDRRANPQSETTKIVLYECIRELLFNVVKHSQTDQAHVSLKHLPNQDIEVTVSDQGIGFDTDQLDHQLSDASGIGLSNVEFRLSLIKGKFWLESQAGQGTTAHIIAYLNSDNISDLKGD</sequence>
<gene>
    <name evidence="12" type="primary">fixL_2</name>
    <name evidence="12" type="ORF">Enr17x_16580</name>
</gene>
<dbReference type="InterPro" id="IPR011006">
    <property type="entry name" value="CheY-like_superfamily"/>
</dbReference>
<evidence type="ECO:0000256" key="4">
    <source>
        <dbReference type="ARBA" id="ARBA00022840"/>
    </source>
</evidence>
<dbReference type="CDD" id="cd00156">
    <property type="entry name" value="REC"/>
    <property type="match status" value="1"/>
</dbReference>
<evidence type="ECO:0000259" key="10">
    <source>
        <dbReference type="PROSITE" id="PS50110"/>
    </source>
</evidence>
<dbReference type="Gene3D" id="3.40.50.2300">
    <property type="match status" value="1"/>
</dbReference>
<accession>A0A518I962</accession>
<evidence type="ECO:0000256" key="3">
    <source>
        <dbReference type="ARBA" id="ARBA00022777"/>
    </source>
</evidence>
<dbReference type="SUPFAM" id="SSF52172">
    <property type="entry name" value="CheY-like"/>
    <property type="match status" value="1"/>
</dbReference>
<dbReference type="InterPro" id="IPR050482">
    <property type="entry name" value="Sensor_HK_TwoCompSys"/>
</dbReference>
<evidence type="ECO:0000256" key="1">
    <source>
        <dbReference type="ARBA" id="ARBA00022679"/>
    </source>
</evidence>
<protein>
    <recommendedName>
        <fullName evidence="7">Sensor protein FixL</fullName>
    </recommendedName>
</protein>
<dbReference type="SUPFAM" id="SSF55874">
    <property type="entry name" value="ATPase domain of HSP90 chaperone/DNA topoisomerase II/histidine kinase"/>
    <property type="match status" value="1"/>
</dbReference>
<feature type="domain" description="PAS" evidence="11">
    <location>
        <begin position="145"/>
        <end position="191"/>
    </location>
</feature>
<dbReference type="CDD" id="cd16917">
    <property type="entry name" value="HATPase_UhpB-NarQ-NarX-like"/>
    <property type="match status" value="1"/>
</dbReference>
<dbReference type="AlphaFoldDB" id="A0A518I962"/>
<dbReference type="PROSITE" id="PS50110">
    <property type="entry name" value="RESPONSE_REGULATORY"/>
    <property type="match status" value="1"/>
</dbReference>
<keyword evidence="5" id="KW-0902">Two-component regulatory system</keyword>
<dbReference type="PROSITE" id="PS50112">
    <property type="entry name" value="PAS"/>
    <property type="match status" value="1"/>
</dbReference>
<dbReference type="CDD" id="cd00130">
    <property type="entry name" value="PAS"/>
    <property type="match status" value="1"/>
</dbReference>
<dbReference type="InterPro" id="IPR011712">
    <property type="entry name" value="Sig_transdc_His_kin_sub3_dim/P"/>
</dbReference>
<dbReference type="KEGG" id="gfm:Enr17x_16580"/>
<dbReference type="InterPro" id="IPR003594">
    <property type="entry name" value="HATPase_dom"/>
</dbReference>
<dbReference type="Gene3D" id="3.30.450.20">
    <property type="entry name" value="PAS domain"/>
    <property type="match status" value="1"/>
</dbReference>
<dbReference type="PROSITE" id="PS50109">
    <property type="entry name" value="HIS_KIN"/>
    <property type="match status" value="1"/>
</dbReference>
<dbReference type="EMBL" id="CP037452">
    <property type="protein sequence ID" value="QDV49637.1"/>
    <property type="molecule type" value="Genomic_DNA"/>
</dbReference>
<dbReference type="GO" id="GO:0006355">
    <property type="term" value="P:regulation of DNA-templated transcription"/>
    <property type="evidence" value="ECO:0007669"/>
    <property type="project" value="InterPro"/>
</dbReference>
<keyword evidence="3" id="KW-0418">Kinase</keyword>
<dbReference type="SMART" id="SM00387">
    <property type="entry name" value="HATPase_c"/>
    <property type="match status" value="1"/>
</dbReference>
<dbReference type="Pfam" id="PF07730">
    <property type="entry name" value="HisKA_3"/>
    <property type="match status" value="1"/>
</dbReference>
<dbReference type="Pfam" id="PF02518">
    <property type="entry name" value="HATPase_c"/>
    <property type="match status" value="1"/>
</dbReference>
<evidence type="ECO:0000256" key="6">
    <source>
        <dbReference type="ARBA" id="ARBA00059827"/>
    </source>
</evidence>
<dbReference type="PANTHER" id="PTHR24421">
    <property type="entry name" value="NITRATE/NITRITE SENSOR PROTEIN NARX-RELATED"/>
    <property type="match status" value="1"/>
</dbReference>
<dbReference type="InterPro" id="IPR013767">
    <property type="entry name" value="PAS_fold"/>
</dbReference>
<feature type="domain" description="Response regulatory" evidence="10">
    <location>
        <begin position="19"/>
        <end position="133"/>
    </location>
</feature>
<dbReference type="InterPro" id="IPR000014">
    <property type="entry name" value="PAS"/>
</dbReference>
<dbReference type="NCBIfam" id="TIGR00229">
    <property type="entry name" value="sensory_box"/>
    <property type="match status" value="1"/>
</dbReference>
<dbReference type="SMART" id="SM00448">
    <property type="entry name" value="REC"/>
    <property type="match status" value="1"/>
</dbReference>
<keyword evidence="13" id="KW-1185">Reference proteome</keyword>
<evidence type="ECO:0000259" key="11">
    <source>
        <dbReference type="PROSITE" id="PS50112"/>
    </source>
</evidence>
<keyword evidence="2" id="KW-0547">Nucleotide-binding</keyword>
<comment type="caution">
    <text evidence="8">Lacks conserved residue(s) required for the propagation of feature annotation.</text>
</comment>